<evidence type="ECO:0000313" key="2">
    <source>
        <dbReference type="EMBL" id="CAB4160844.1"/>
    </source>
</evidence>
<feature type="compositionally biased region" description="Gly residues" evidence="1">
    <location>
        <begin position="152"/>
        <end position="167"/>
    </location>
</feature>
<proteinExistence type="predicted"/>
<sequence length="354" mass="33677">MSLRDFRPPKKGQRFKEKDVADQLEELRRLGKFTIEGGTISDGPAGKHIVIDRNNGFWAVIGDRASPGTGMYSWKEVKLSLLGTNWYYPEPAQKGYYSSDPAVEANFNKSVPVGTVVWLHVPVTGVPRGDGHVPNFYVFDYSASAPFISGSGESGSGSGESGSGSGISGSASGVSGSAISGSAVSGSATSGSLISGSGSLASGSGISGSEASGSLASGSATSGSVVSGSATSGSLASGSVESGSGISGSLTSGSADSGSGISGSFASGSGISGSGISGSGISGSGASGSGISGSVASGSGASGSGGGGSGGSGGSGACGGSGNLVIEVVTNVSCVDGSIVVTKQQISIPGGVLC</sequence>
<accession>A0A6J5P028</accession>
<gene>
    <name evidence="2" type="ORF">UFOVP731_18</name>
</gene>
<organism evidence="2">
    <name type="scientific">uncultured Caudovirales phage</name>
    <dbReference type="NCBI Taxonomy" id="2100421"/>
    <lineage>
        <taxon>Viruses</taxon>
        <taxon>Duplodnaviria</taxon>
        <taxon>Heunggongvirae</taxon>
        <taxon>Uroviricota</taxon>
        <taxon>Caudoviricetes</taxon>
        <taxon>Peduoviridae</taxon>
        <taxon>Maltschvirus</taxon>
        <taxon>Maltschvirus maltsch</taxon>
    </lineage>
</organism>
<evidence type="ECO:0000256" key="1">
    <source>
        <dbReference type="SAM" id="MobiDB-lite"/>
    </source>
</evidence>
<reference evidence="2" key="1">
    <citation type="submission" date="2020-04" db="EMBL/GenBank/DDBJ databases">
        <authorList>
            <person name="Chiriac C."/>
            <person name="Salcher M."/>
            <person name="Ghai R."/>
            <person name="Kavagutti S V."/>
        </authorList>
    </citation>
    <scope>NUCLEOTIDE SEQUENCE</scope>
</reference>
<feature type="region of interest" description="Disordered" evidence="1">
    <location>
        <begin position="150"/>
        <end position="170"/>
    </location>
</feature>
<protein>
    <submittedName>
        <fullName evidence="2">Uncharacterized protein</fullName>
    </submittedName>
</protein>
<name>A0A6J5P028_9CAUD</name>
<dbReference type="EMBL" id="LR796705">
    <property type="protein sequence ID" value="CAB4160844.1"/>
    <property type="molecule type" value="Genomic_DNA"/>
</dbReference>